<evidence type="ECO:0000259" key="1">
    <source>
        <dbReference type="Pfam" id="PF13546"/>
    </source>
</evidence>
<evidence type="ECO:0000313" key="3">
    <source>
        <dbReference type="Proteomes" id="UP000183287"/>
    </source>
</evidence>
<gene>
    <name evidence="2" type="ORF">SAMN05421863_100410</name>
</gene>
<keyword evidence="2" id="KW-0540">Nuclease</keyword>
<feature type="domain" description="Transposase IS701-like DDE" evidence="1">
    <location>
        <begin position="9"/>
        <end position="111"/>
    </location>
</feature>
<protein>
    <submittedName>
        <fullName evidence="2">DDE superfamily endonuclease</fullName>
    </submittedName>
</protein>
<keyword evidence="3" id="KW-1185">Reference proteome</keyword>
<dbReference type="EMBL" id="FOUB01000004">
    <property type="protein sequence ID" value="SFL76771.1"/>
    <property type="molecule type" value="Genomic_DNA"/>
</dbReference>
<dbReference type="Proteomes" id="UP000183287">
    <property type="component" value="Unassembled WGS sequence"/>
</dbReference>
<organism evidence="2 3">
    <name type="scientific">Nitrosomonas communis</name>
    <dbReference type="NCBI Taxonomy" id="44574"/>
    <lineage>
        <taxon>Bacteria</taxon>
        <taxon>Pseudomonadati</taxon>
        <taxon>Pseudomonadota</taxon>
        <taxon>Betaproteobacteria</taxon>
        <taxon>Nitrosomonadales</taxon>
        <taxon>Nitrosomonadaceae</taxon>
        <taxon>Nitrosomonas</taxon>
    </lineage>
</organism>
<keyword evidence="2" id="KW-0378">Hydrolase</keyword>
<dbReference type="GO" id="GO:0004519">
    <property type="term" value="F:endonuclease activity"/>
    <property type="evidence" value="ECO:0007669"/>
    <property type="project" value="UniProtKB-KW"/>
</dbReference>
<sequence length="125" mass="14726">MQSFTDARKDVMYDYLKQEDVNWRRLHYQIARQVVIEHKLVGHEMKAFVLDDSVKARRGKKVAGIYSHFDHLTGHTVKDQQVLTLGYATEEVYLPLDNELYISQKNAAELKQPFRDGRSHMAKRY</sequence>
<keyword evidence="2" id="KW-0255">Endonuclease</keyword>
<reference evidence="3" key="1">
    <citation type="submission" date="2016-10" db="EMBL/GenBank/DDBJ databases">
        <authorList>
            <person name="Varghese N."/>
            <person name="Submissions S."/>
        </authorList>
    </citation>
    <scope>NUCLEOTIDE SEQUENCE [LARGE SCALE GENOMIC DNA]</scope>
    <source>
        <strain evidence="3">Nm44</strain>
    </source>
</reference>
<dbReference type="InterPro" id="IPR038721">
    <property type="entry name" value="IS701-like_DDE_dom"/>
</dbReference>
<accession>A0A1I4KDS8</accession>
<name>A0A1I4KDS8_9PROT</name>
<dbReference type="Pfam" id="PF13546">
    <property type="entry name" value="DDE_5"/>
    <property type="match status" value="1"/>
</dbReference>
<evidence type="ECO:0000313" key="2">
    <source>
        <dbReference type="EMBL" id="SFL76771.1"/>
    </source>
</evidence>
<proteinExistence type="predicted"/>
<dbReference type="AlphaFoldDB" id="A0A1I4KDS8"/>